<gene>
    <name evidence="2" type="ORF">CPB83DRAFT_842959</name>
</gene>
<dbReference type="Proteomes" id="UP000807306">
    <property type="component" value="Unassembled WGS sequence"/>
</dbReference>
<evidence type="ECO:0000313" key="2">
    <source>
        <dbReference type="EMBL" id="KAF9534796.1"/>
    </source>
</evidence>
<dbReference type="OrthoDB" id="10248373at2759"/>
<sequence>MDPEHAVDLTQTLERMRLRDNQENHDLAEPKNSQVNVSEYEEPLLKESHRRFVLYPIQYPEIWRFYKKAQASFWTSEEIDLSQDIWDWEKLTSGERYFISRVLAFFAASDGIVNENLVERFSKEVQAPEARCFYGFQIMIENVHSETYSLLIETYIRDPTERDFLFDAMETIPCIKEKAEWALRWISDQQSTFAERLVAFAAVEGIFFSGSFAAIFWFKKRGLLPGLTFSNELISRDEGMHTDFACLLFTHLHRRPRPDTVLRIISEAVEIEKDFLTDALPVNLIGMNGGLMRQYIEFVADRLLVSLGNEKHYYATNPFDFMDMISLQGKTNFFEKRVSDYAKANINPLSTNSSASSNKLFTMDEDF</sequence>
<dbReference type="SUPFAM" id="SSF47240">
    <property type="entry name" value="Ferritin-like"/>
    <property type="match status" value="1"/>
</dbReference>
<protein>
    <submittedName>
        <fullName evidence="2">Ribonucleotide reductase</fullName>
    </submittedName>
</protein>
<accession>A0A9P6JVS6</accession>
<dbReference type="EMBL" id="MU157825">
    <property type="protein sequence ID" value="KAF9534796.1"/>
    <property type="molecule type" value="Genomic_DNA"/>
</dbReference>
<dbReference type="AlphaFoldDB" id="A0A9P6JVS6"/>
<organism evidence="2 3">
    <name type="scientific">Crepidotus variabilis</name>
    <dbReference type="NCBI Taxonomy" id="179855"/>
    <lineage>
        <taxon>Eukaryota</taxon>
        <taxon>Fungi</taxon>
        <taxon>Dikarya</taxon>
        <taxon>Basidiomycota</taxon>
        <taxon>Agaricomycotina</taxon>
        <taxon>Agaricomycetes</taxon>
        <taxon>Agaricomycetidae</taxon>
        <taxon>Agaricales</taxon>
        <taxon>Agaricineae</taxon>
        <taxon>Crepidotaceae</taxon>
        <taxon>Crepidotus</taxon>
    </lineage>
</organism>
<proteinExistence type="inferred from homology"/>
<dbReference type="Pfam" id="PF00268">
    <property type="entry name" value="Ribonuc_red_sm"/>
    <property type="match status" value="1"/>
</dbReference>
<dbReference type="GO" id="GO:0009263">
    <property type="term" value="P:deoxyribonucleotide biosynthetic process"/>
    <property type="evidence" value="ECO:0007669"/>
    <property type="project" value="InterPro"/>
</dbReference>
<dbReference type="InterPro" id="IPR000358">
    <property type="entry name" value="RNR_small_fam"/>
</dbReference>
<dbReference type="PANTHER" id="PTHR23409:SF18">
    <property type="entry name" value="RIBONUCLEOSIDE-DIPHOSPHATE REDUCTASE SUBUNIT M2"/>
    <property type="match status" value="1"/>
</dbReference>
<dbReference type="CDD" id="cd01049">
    <property type="entry name" value="RNRR2"/>
    <property type="match status" value="1"/>
</dbReference>
<dbReference type="PANTHER" id="PTHR23409">
    <property type="entry name" value="RIBONUCLEOSIDE-DIPHOSPHATE REDUCTASE SMALL CHAIN"/>
    <property type="match status" value="1"/>
</dbReference>
<comment type="similarity">
    <text evidence="1">Belongs to the ribonucleoside diphosphate reductase small chain family.</text>
</comment>
<dbReference type="InterPro" id="IPR030475">
    <property type="entry name" value="RNR_small_AS"/>
</dbReference>
<dbReference type="InterPro" id="IPR033909">
    <property type="entry name" value="RNR_small"/>
</dbReference>
<dbReference type="GO" id="GO:0016491">
    <property type="term" value="F:oxidoreductase activity"/>
    <property type="evidence" value="ECO:0007669"/>
    <property type="project" value="InterPro"/>
</dbReference>
<keyword evidence="3" id="KW-1185">Reference proteome</keyword>
<evidence type="ECO:0000256" key="1">
    <source>
        <dbReference type="ARBA" id="ARBA00009303"/>
    </source>
</evidence>
<name>A0A9P6JVS6_9AGAR</name>
<comment type="caution">
    <text evidence="2">The sequence shown here is derived from an EMBL/GenBank/DDBJ whole genome shotgun (WGS) entry which is preliminary data.</text>
</comment>
<reference evidence="2" key="1">
    <citation type="submission" date="2020-11" db="EMBL/GenBank/DDBJ databases">
        <authorList>
            <consortium name="DOE Joint Genome Institute"/>
            <person name="Ahrendt S."/>
            <person name="Riley R."/>
            <person name="Andreopoulos W."/>
            <person name="Labutti K."/>
            <person name="Pangilinan J."/>
            <person name="Ruiz-Duenas F.J."/>
            <person name="Barrasa J.M."/>
            <person name="Sanchez-Garcia M."/>
            <person name="Camarero S."/>
            <person name="Miyauchi S."/>
            <person name="Serrano A."/>
            <person name="Linde D."/>
            <person name="Babiker R."/>
            <person name="Drula E."/>
            <person name="Ayuso-Fernandez I."/>
            <person name="Pacheco R."/>
            <person name="Padilla G."/>
            <person name="Ferreira P."/>
            <person name="Barriuso J."/>
            <person name="Kellner H."/>
            <person name="Castanera R."/>
            <person name="Alfaro M."/>
            <person name="Ramirez L."/>
            <person name="Pisabarro A.G."/>
            <person name="Kuo A."/>
            <person name="Tritt A."/>
            <person name="Lipzen A."/>
            <person name="He G."/>
            <person name="Yan M."/>
            <person name="Ng V."/>
            <person name="Cullen D."/>
            <person name="Martin F."/>
            <person name="Rosso M.-N."/>
            <person name="Henrissat B."/>
            <person name="Hibbett D."/>
            <person name="Martinez A.T."/>
            <person name="Grigoriev I.V."/>
        </authorList>
    </citation>
    <scope>NUCLEOTIDE SEQUENCE</scope>
    <source>
        <strain evidence="2">CBS 506.95</strain>
    </source>
</reference>
<dbReference type="PROSITE" id="PS00368">
    <property type="entry name" value="RIBORED_SMALL"/>
    <property type="match status" value="1"/>
</dbReference>
<dbReference type="InterPro" id="IPR009078">
    <property type="entry name" value="Ferritin-like_SF"/>
</dbReference>
<evidence type="ECO:0000313" key="3">
    <source>
        <dbReference type="Proteomes" id="UP000807306"/>
    </source>
</evidence>
<dbReference type="InterPro" id="IPR012348">
    <property type="entry name" value="RNR-like"/>
</dbReference>
<dbReference type="Gene3D" id="1.10.620.20">
    <property type="entry name" value="Ribonucleotide Reductase, subunit A"/>
    <property type="match status" value="1"/>
</dbReference>